<dbReference type="EMBL" id="UFYI01000007">
    <property type="protein sequence ID" value="STD19973.1"/>
    <property type="molecule type" value="Genomic_DNA"/>
</dbReference>
<protein>
    <submittedName>
        <fullName evidence="1">Endodeoxyribonuclease RusA</fullName>
    </submittedName>
</protein>
<dbReference type="Gene3D" id="3.30.1330.70">
    <property type="entry name" value="Holliday junction resolvase RusA"/>
    <property type="match status" value="1"/>
</dbReference>
<gene>
    <name evidence="1" type="ORF">NCTC12123_01614</name>
</gene>
<sequence length="119" mass="13801">MKIYDITPIGKPRMTRADKWKQRPPVMRYRAFCDEVRLRKLTMPESGSHVTFVLPMPPSWSKKKRAEFAGKPHQAKPDCDNMLKALMDALYEDDAHIWDCRITKVWGEKGQIIIGECAP</sequence>
<dbReference type="InterPro" id="IPR036614">
    <property type="entry name" value="RusA-like_sf"/>
</dbReference>
<organism evidence="1 2">
    <name type="scientific">Enterobacter asburiae</name>
    <dbReference type="NCBI Taxonomy" id="61645"/>
    <lineage>
        <taxon>Bacteria</taxon>
        <taxon>Pseudomonadati</taxon>
        <taxon>Pseudomonadota</taxon>
        <taxon>Gammaproteobacteria</taxon>
        <taxon>Enterobacterales</taxon>
        <taxon>Enterobacteriaceae</taxon>
        <taxon>Enterobacter</taxon>
        <taxon>Enterobacter cloacae complex</taxon>
    </lineage>
</organism>
<dbReference type="SUPFAM" id="SSF103084">
    <property type="entry name" value="Holliday junction resolvase RusA"/>
    <property type="match status" value="1"/>
</dbReference>
<dbReference type="AlphaFoldDB" id="A0A376F7F9"/>
<dbReference type="GO" id="GO:0006281">
    <property type="term" value="P:DNA repair"/>
    <property type="evidence" value="ECO:0007669"/>
    <property type="project" value="InterPro"/>
</dbReference>
<accession>A0A376F7F9</accession>
<dbReference type="InterPro" id="IPR008822">
    <property type="entry name" value="Endonuclease_RusA-like"/>
</dbReference>
<dbReference type="Pfam" id="PF05866">
    <property type="entry name" value="RusA"/>
    <property type="match status" value="1"/>
</dbReference>
<evidence type="ECO:0000313" key="1">
    <source>
        <dbReference type="EMBL" id="STD19973.1"/>
    </source>
</evidence>
<dbReference type="RefSeq" id="WP_021571188.1">
    <property type="nucleotide sequence ID" value="NZ_CP011863.1"/>
</dbReference>
<dbReference type="Proteomes" id="UP000255163">
    <property type="component" value="Unassembled WGS sequence"/>
</dbReference>
<dbReference type="GO" id="GO:0000287">
    <property type="term" value="F:magnesium ion binding"/>
    <property type="evidence" value="ECO:0007669"/>
    <property type="project" value="InterPro"/>
</dbReference>
<evidence type="ECO:0000313" key="2">
    <source>
        <dbReference type="Proteomes" id="UP000255163"/>
    </source>
</evidence>
<proteinExistence type="predicted"/>
<name>A0A376F7F9_ENTAS</name>
<dbReference type="GO" id="GO:0006310">
    <property type="term" value="P:DNA recombination"/>
    <property type="evidence" value="ECO:0007669"/>
    <property type="project" value="InterPro"/>
</dbReference>
<reference evidence="1 2" key="1">
    <citation type="submission" date="2018-06" db="EMBL/GenBank/DDBJ databases">
        <authorList>
            <consortium name="Pathogen Informatics"/>
            <person name="Doyle S."/>
        </authorList>
    </citation>
    <scope>NUCLEOTIDE SEQUENCE [LARGE SCALE GENOMIC DNA]</scope>
    <source>
        <strain evidence="1 2">NCTC12123</strain>
    </source>
</reference>